<reference evidence="1 2" key="1">
    <citation type="submission" date="2024-04" db="EMBL/GenBank/DDBJ databases">
        <authorList>
            <person name="Fracassetti M."/>
        </authorList>
    </citation>
    <scope>NUCLEOTIDE SEQUENCE [LARGE SCALE GENOMIC DNA]</scope>
</reference>
<sequence length="150" mass="16988">MLNALGAKNKLGFINGTIPHPGDAHHNAWAWNRNNVMVLSWIQQAVDPVIRKTIMSCKTSLEAWRSLRSRYGQGDVVRIAELTEALSSLKQGSQSVTEYYVNLIAIRDELDNYQPLQHCICTPNSRETCVAMRLMFAYKETNYAIQFLGV</sequence>
<dbReference type="Proteomes" id="UP001497516">
    <property type="component" value="Chromosome 7"/>
</dbReference>
<dbReference type="Pfam" id="PF14223">
    <property type="entry name" value="Retrotran_gag_2"/>
    <property type="match status" value="1"/>
</dbReference>
<dbReference type="AlphaFoldDB" id="A0AAV2G103"/>
<dbReference type="PANTHER" id="PTHR37610">
    <property type="entry name" value="CCHC-TYPE DOMAIN-CONTAINING PROTEIN"/>
    <property type="match status" value="1"/>
</dbReference>
<name>A0AAV2G103_9ROSI</name>
<evidence type="ECO:0000313" key="1">
    <source>
        <dbReference type="EMBL" id="CAL1403480.1"/>
    </source>
</evidence>
<evidence type="ECO:0000313" key="2">
    <source>
        <dbReference type="Proteomes" id="UP001497516"/>
    </source>
</evidence>
<keyword evidence="2" id="KW-1185">Reference proteome</keyword>
<organism evidence="1 2">
    <name type="scientific">Linum trigynum</name>
    <dbReference type="NCBI Taxonomy" id="586398"/>
    <lineage>
        <taxon>Eukaryota</taxon>
        <taxon>Viridiplantae</taxon>
        <taxon>Streptophyta</taxon>
        <taxon>Embryophyta</taxon>
        <taxon>Tracheophyta</taxon>
        <taxon>Spermatophyta</taxon>
        <taxon>Magnoliopsida</taxon>
        <taxon>eudicotyledons</taxon>
        <taxon>Gunneridae</taxon>
        <taxon>Pentapetalae</taxon>
        <taxon>rosids</taxon>
        <taxon>fabids</taxon>
        <taxon>Malpighiales</taxon>
        <taxon>Linaceae</taxon>
        <taxon>Linum</taxon>
    </lineage>
</organism>
<dbReference type="PANTHER" id="PTHR37610:SF97">
    <property type="entry name" value="RETROTRANSPOSON GAG DOMAIN-CONTAINING PROTEIN"/>
    <property type="match status" value="1"/>
</dbReference>
<proteinExistence type="predicted"/>
<dbReference type="EMBL" id="OZ034820">
    <property type="protein sequence ID" value="CAL1403480.1"/>
    <property type="molecule type" value="Genomic_DNA"/>
</dbReference>
<accession>A0AAV2G103</accession>
<gene>
    <name evidence="1" type="ORF">LTRI10_LOCUS43413</name>
</gene>
<protein>
    <recommendedName>
        <fullName evidence="3">Retrotransposon gag domain-containing protein</fullName>
    </recommendedName>
</protein>
<evidence type="ECO:0008006" key="3">
    <source>
        <dbReference type="Google" id="ProtNLM"/>
    </source>
</evidence>